<dbReference type="Pfam" id="PF00034">
    <property type="entry name" value="Cytochrom_C"/>
    <property type="match status" value="1"/>
</dbReference>
<evidence type="ECO:0000256" key="4">
    <source>
        <dbReference type="ARBA" id="ARBA00023004"/>
    </source>
</evidence>
<keyword evidence="2 5" id="KW-0349">Heme</keyword>
<evidence type="ECO:0000313" key="8">
    <source>
        <dbReference type="Proteomes" id="UP001305928"/>
    </source>
</evidence>
<dbReference type="SUPFAM" id="SSF46626">
    <property type="entry name" value="Cytochrome c"/>
    <property type="match status" value="1"/>
</dbReference>
<dbReference type="Gene3D" id="3.40.30.10">
    <property type="entry name" value="Glutaredoxin"/>
    <property type="match status" value="1"/>
</dbReference>
<accession>A0ABZ0PY14</accession>
<keyword evidence="3 5" id="KW-0479">Metal-binding</keyword>
<keyword evidence="4 5" id="KW-0408">Iron</keyword>
<dbReference type="Pfam" id="PF02630">
    <property type="entry name" value="SCO1-SenC"/>
    <property type="match status" value="1"/>
</dbReference>
<proteinExistence type="inferred from homology"/>
<dbReference type="InterPro" id="IPR009056">
    <property type="entry name" value="Cyt_c-like_dom"/>
</dbReference>
<dbReference type="Gene3D" id="1.10.760.10">
    <property type="entry name" value="Cytochrome c-like domain"/>
    <property type="match status" value="1"/>
</dbReference>
<reference evidence="7 8" key="1">
    <citation type="submission" date="2023-11" db="EMBL/GenBank/DDBJ databases">
        <title>Complete genome of Pseudomonas benzenivorans BA3361.</title>
        <authorList>
            <person name="Shin S.Y."/>
            <person name="Song J."/>
            <person name="Kang H."/>
        </authorList>
    </citation>
    <scope>NUCLEOTIDE SEQUENCE [LARGE SCALE GENOMIC DNA]</scope>
    <source>
        <strain evidence="7 8">HNIBRBA3361</strain>
    </source>
</reference>
<name>A0ABZ0PY14_9PSED</name>
<dbReference type="RefSeq" id="WP_318645284.1">
    <property type="nucleotide sequence ID" value="NZ_CP137892.1"/>
</dbReference>
<feature type="domain" description="Cytochrome c" evidence="6">
    <location>
        <begin position="210"/>
        <end position="302"/>
    </location>
</feature>
<organism evidence="7 8">
    <name type="scientific">Pseudomonas benzenivorans</name>
    <dbReference type="NCBI Taxonomy" id="556533"/>
    <lineage>
        <taxon>Bacteria</taxon>
        <taxon>Pseudomonadati</taxon>
        <taxon>Pseudomonadota</taxon>
        <taxon>Gammaproteobacteria</taxon>
        <taxon>Pseudomonadales</taxon>
        <taxon>Pseudomonadaceae</taxon>
        <taxon>Pseudomonas</taxon>
    </lineage>
</organism>
<dbReference type="PROSITE" id="PS51007">
    <property type="entry name" value="CYTC"/>
    <property type="match status" value="1"/>
</dbReference>
<evidence type="ECO:0000259" key="6">
    <source>
        <dbReference type="PROSITE" id="PS51007"/>
    </source>
</evidence>
<evidence type="ECO:0000256" key="1">
    <source>
        <dbReference type="ARBA" id="ARBA00010996"/>
    </source>
</evidence>
<comment type="similarity">
    <text evidence="1">Belongs to the SCO1/2 family.</text>
</comment>
<keyword evidence="8" id="KW-1185">Reference proteome</keyword>
<dbReference type="InterPro" id="IPR003782">
    <property type="entry name" value="SCO1/SenC"/>
</dbReference>
<dbReference type="EMBL" id="CP137892">
    <property type="protein sequence ID" value="WPC06103.1"/>
    <property type="molecule type" value="Genomic_DNA"/>
</dbReference>
<evidence type="ECO:0000313" key="7">
    <source>
        <dbReference type="EMBL" id="WPC06103.1"/>
    </source>
</evidence>
<evidence type="ECO:0000256" key="2">
    <source>
        <dbReference type="ARBA" id="ARBA00022617"/>
    </source>
</evidence>
<gene>
    <name evidence="7" type="ORF">SBP02_04945</name>
</gene>
<dbReference type="InterPro" id="IPR036909">
    <property type="entry name" value="Cyt_c-like_dom_sf"/>
</dbReference>
<dbReference type="SUPFAM" id="SSF52833">
    <property type="entry name" value="Thioredoxin-like"/>
    <property type="match status" value="1"/>
</dbReference>
<dbReference type="InterPro" id="IPR036249">
    <property type="entry name" value="Thioredoxin-like_sf"/>
</dbReference>
<protein>
    <submittedName>
        <fullName evidence="7">SCO family protein</fullName>
    </submittedName>
</protein>
<evidence type="ECO:0000256" key="3">
    <source>
        <dbReference type="ARBA" id="ARBA00022723"/>
    </source>
</evidence>
<evidence type="ECO:0000256" key="5">
    <source>
        <dbReference type="PROSITE-ProRule" id="PRU00433"/>
    </source>
</evidence>
<dbReference type="PANTHER" id="PTHR12151">
    <property type="entry name" value="ELECTRON TRANSPORT PROTIN SCO1/SENC FAMILY MEMBER"/>
    <property type="match status" value="1"/>
</dbReference>
<dbReference type="PANTHER" id="PTHR12151:SF5">
    <property type="entry name" value="AT19154P"/>
    <property type="match status" value="1"/>
</dbReference>
<sequence>MPWVWLIAAAALLAVTALSYGRPAAAERWGADYFPNVPLVTQDGKRVRLYDDLLKGKAVVINVIYTHCQDKCPLGTAKLAQVQRLLGDKVGREIFFYSLSIDPERDSPAVLKAYAERFRVGPGWLFLTGEPADIALVQKKLGLWSRTDAADPDGHLTGLMIGNEPSGQWMRQSGLDNPQFLATRLSSFLLGWQRQTAAAEPGYDAAAPIDGLDAGGYLFRTRCAACHTIGGGDALGPDLLGVTARRERAWLQRFIQAPDQLLAQRDPIAVELFARFNQVRMPNLWLGDGDVEALLQFLEAQGAARAGAPAGNSPVLRQE</sequence>
<dbReference type="CDD" id="cd02968">
    <property type="entry name" value="SCO"/>
    <property type="match status" value="1"/>
</dbReference>
<dbReference type="Proteomes" id="UP001305928">
    <property type="component" value="Chromosome"/>
</dbReference>